<dbReference type="RefSeq" id="WP_048427561.1">
    <property type="nucleotide sequence ID" value="NZ_JTHF01000087.1"/>
</dbReference>
<accession>A0ABR5H6D4</accession>
<protein>
    <recommendedName>
        <fullName evidence="3">Helix-turn-helix domain-containing protein</fullName>
    </recommendedName>
</protein>
<keyword evidence="2" id="KW-1185">Reference proteome</keyword>
<proteinExistence type="predicted"/>
<dbReference type="EMBL" id="JTHG01000182">
    <property type="protein sequence ID" value="KMO19761.1"/>
    <property type="molecule type" value="Genomic_DNA"/>
</dbReference>
<sequence length="73" mass="8220">MSTSNLQLLHDDVVVSFRDACREAGVSISTMRRKMAAGDGPRVIYLSTRRIGIRRGDLRRWMATREVRNVGSA</sequence>
<evidence type="ECO:0000313" key="1">
    <source>
        <dbReference type="EMBL" id="KMO19761.1"/>
    </source>
</evidence>
<name>A0ABR5H6D4_9HYPH</name>
<evidence type="ECO:0008006" key="3">
    <source>
        <dbReference type="Google" id="ProtNLM"/>
    </source>
</evidence>
<evidence type="ECO:0000313" key="2">
    <source>
        <dbReference type="Proteomes" id="UP000036471"/>
    </source>
</evidence>
<dbReference type="Proteomes" id="UP000036471">
    <property type="component" value="Unassembled WGS sequence"/>
</dbReference>
<comment type="caution">
    <text evidence="1">The sequence shown here is derived from an EMBL/GenBank/DDBJ whole genome shotgun (WGS) entry which is preliminary data.</text>
</comment>
<reference evidence="1 2" key="1">
    <citation type="submission" date="2014-11" db="EMBL/GenBank/DDBJ databases">
        <title>Comparative genomics of Methylobacterium species.</title>
        <authorList>
            <person name="Chaudhry V."/>
            <person name="Patil P.B."/>
        </authorList>
    </citation>
    <scope>NUCLEOTIDE SEQUENCE [LARGE SCALE GENOMIC DNA]</scope>
    <source>
        <strain evidence="1 2">SE3.6</strain>
    </source>
</reference>
<organism evidence="1 2">
    <name type="scientific">Methylobacterium indicum</name>
    <dbReference type="NCBI Taxonomy" id="1775910"/>
    <lineage>
        <taxon>Bacteria</taxon>
        <taxon>Pseudomonadati</taxon>
        <taxon>Pseudomonadota</taxon>
        <taxon>Alphaproteobacteria</taxon>
        <taxon>Hyphomicrobiales</taxon>
        <taxon>Methylobacteriaceae</taxon>
        <taxon>Methylobacterium</taxon>
    </lineage>
</organism>
<gene>
    <name evidence="1" type="ORF">QR79_19165</name>
</gene>